<proteinExistence type="predicted"/>
<sequence>MGLADSAGFERRQVWDIPLVSVTVTEHRAHRCRCVCGTTSRAAMPARVAGSPTSCGPNLRALAVYLLVFQHIPVERCARLIADVTGASVSTGWVAGVLGQAADLVSGSLKLIRALLTLGPVCVKSNGTLRRLSLS</sequence>
<evidence type="ECO:0000313" key="2">
    <source>
        <dbReference type="Proteomes" id="UP000334990"/>
    </source>
</evidence>
<keyword evidence="2" id="KW-1185">Reference proteome</keyword>
<accession>A0A5M3VPV2</accession>
<protein>
    <submittedName>
        <fullName evidence="1">Uncharacterized protein</fullName>
    </submittedName>
</protein>
<name>A0A5M3VPV2_9ACTN</name>
<reference evidence="1 2" key="1">
    <citation type="submission" date="2019-10" db="EMBL/GenBank/DDBJ databases">
        <title>Whole genome shotgun sequence of Acrocarpospora corrugata NBRC 13972.</title>
        <authorList>
            <person name="Ichikawa N."/>
            <person name="Kimura A."/>
            <person name="Kitahashi Y."/>
            <person name="Komaki H."/>
            <person name="Oguchi A."/>
        </authorList>
    </citation>
    <scope>NUCLEOTIDE SEQUENCE [LARGE SCALE GENOMIC DNA]</scope>
    <source>
        <strain evidence="1 2">NBRC 13972</strain>
    </source>
</reference>
<dbReference type="EMBL" id="BLAD01000037">
    <property type="protein sequence ID" value="GER98675.1"/>
    <property type="molecule type" value="Genomic_DNA"/>
</dbReference>
<dbReference type="OrthoDB" id="3638270at2"/>
<organism evidence="1 2">
    <name type="scientific">Acrocarpospora corrugata</name>
    <dbReference type="NCBI Taxonomy" id="35763"/>
    <lineage>
        <taxon>Bacteria</taxon>
        <taxon>Bacillati</taxon>
        <taxon>Actinomycetota</taxon>
        <taxon>Actinomycetes</taxon>
        <taxon>Streptosporangiales</taxon>
        <taxon>Streptosporangiaceae</taxon>
        <taxon>Acrocarpospora</taxon>
    </lineage>
</organism>
<comment type="caution">
    <text evidence="1">The sequence shown here is derived from an EMBL/GenBank/DDBJ whole genome shotgun (WGS) entry which is preliminary data.</text>
</comment>
<gene>
    <name evidence="1" type="ORF">Acor_07370</name>
</gene>
<dbReference type="AlphaFoldDB" id="A0A5M3VPV2"/>
<dbReference type="Proteomes" id="UP000334990">
    <property type="component" value="Unassembled WGS sequence"/>
</dbReference>
<evidence type="ECO:0000313" key="1">
    <source>
        <dbReference type="EMBL" id="GER98675.1"/>
    </source>
</evidence>